<reference evidence="13 14" key="1">
    <citation type="journal article" date="2021" name="Sci. Rep.">
        <title>The distribution of antibiotic resistance genes in chicken gut microbiota commensals.</title>
        <authorList>
            <person name="Juricova H."/>
            <person name="Matiasovicova J."/>
            <person name="Kubasova T."/>
            <person name="Cejkova D."/>
            <person name="Rychlik I."/>
        </authorList>
    </citation>
    <scope>NUCLEOTIDE SEQUENCE [LARGE SCALE GENOMIC DNA]</scope>
    <source>
        <strain evidence="13 14">An819</strain>
    </source>
</reference>
<dbReference type="EMBL" id="JACJJL010000014">
    <property type="protein sequence ID" value="MBM6661947.1"/>
    <property type="molecule type" value="Genomic_DNA"/>
</dbReference>
<keyword evidence="10" id="KW-0175">Coiled coil</keyword>
<evidence type="ECO:0000256" key="9">
    <source>
        <dbReference type="PROSITE-ProRule" id="PRU00473"/>
    </source>
</evidence>
<dbReference type="Proteomes" id="UP000764045">
    <property type="component" value="Unassembled WGS sequence"/>
</dbReference>
<dbReference type="GO" id="GO:0009279">
    <property type="term" value="C:cell outer membrane"/>
    <property type="evidence" value="ECO:0007669"/>
    <property type="project" value="UniProtKB-SubCell"/>
</dbReference>
<feature type="chain" id="PRO_5037659282" evidence="11">
    <location>
        <begin position="21"/>
        <end position="382"/>
    </location>
</feature>
<evidence type="ECO:0000259" key="12">
    <source>
        <dbReference type="PROSITE" id="PS51123"/>
    </source>
</evidence>
<dbReference type="AlphaFoldDB" id="A0A939B5D6"/>
<evidence type="ECO:0000256" key="3">
    <source>
        <dbReference type="ARBA" id="ARBA00022452"/>
    </source>
</evidence>
<feature type="signal peptide" evidence="11">
    <location>
        <begin position="1"/>
        <end position="20"/>
    </location>
</feature>
<evidence type="ECO:0000256" key="5">
    <source>
        <dbReference type="ARBA" id="ARBA00023065"/>
    </source>
</evidence>
<evidence type="ECO:0000256" key="8">
    <source>
        <dbReference type="ARBA" id="ARBA00023237"/>
    </source>
</evidence>
<dbReference type="Pfam" id="PF00691">
    <property type="entry name" value="OmpA"/>
    <property type="match status" value="1"/>
</dbReference>
<protein>
    <submittedName>
        <fullName evidence="13">OmpA family protein</fullName>
    </submittedName>
</protein>
<comment type="caution">
    <text evidence="13">The sequence shown here is derived from an EMBL/GenBank/DDBJ whole genome shotgun (WGS) entry which is preliminary data.</text>
</comment>
<keyword evidence="6" id="KW-0626">Porin</keyword>
<dbReference type="InterPro" id="IPR011250">
    <property type="entry name" value="OMP/PagP_B-barrel"/>
</dbReference>
<keyword evidence="14" id="KW-1185">Reference proteome</keyword>
<evidence type="ECO:0000256" key="1">
    <source>
        <dbReference type="ARBA" id="ARBA00004571"/>
    </source>
</evidence>
<dbReference type="InterPro" id="IPR036737">
    <property type="entry name" value="OmpA-like_sf"/>
</dbReference>
<sequence length="382" mass="42202">MKKLLLMFAAVALTAQTTSAQTVEDSKFFDNWYLGVNTGLNAKTTHTAIFKNLNPSAGLRIGRYFTPVFGFAIEGEAYFNNKASMQRPLGTFVKGTNVSLLGTTNFSNWFGGYTGEPRLFEVIGVYGLGWGHVFSTESADVYERNAFTSKLGLDFAFNLGARKDWQVYIEPNITYALDNGMKTQFNVDRSALGVLVGVNYKFANSNGTHNFKIAELRDQAEIDGLNDRINRLRAANEEKEGVIANDRNTIADLQAQLAAAKQQKPTVVVKKDENVLQPTVIFRQGKSNIDAAQYASVSMVATYMKNHKDARILIKGYASPEGSKELNQKLSEARANAVKDALVKRYGVAASRISVRGMGATDELFDEVDFNRVVTFTDISKQ</sequence>
<comment type="subcellular location">
    <subcellularLocation>
        <location evidence="1">Cell outer membrane</location>
        <topology evidence="1">Multi-pass membrane protein</topology>
    </subcellularLocation>
</comment>
<evidence type="ECO:0000256" key="2">
    <source>
        <dbReference type="ARBA" id="ARBA00022448"/>
    </source>
</evidence>
<feature type="domain" description="OmpA-like" evidence="12">
    <location>
        <begin position="269"/>
        <end position="382"/>
    </location>
</feature>
<keyword evidence="7 9" id="KW-0472">Membrane</keyword>
<dbReference type="PRINTS" id="PR01021">
    <property type="entry name" value="OMPADOMAIN"/>
</dbReference>
<accession>A0A939B5D6</accession>
<evidence type="ECO:0000256" key="11">
    <source>
        <dbReference type="SAM" id="SignalP"/>
    </source>
</evidence>
<feature type="coiled-coil region" evidence="10">
    <location>
        <begin position="222"/>
        <end position="263"/>
    </location>
</feature>
<keyword evidence="4" id="KW-0812">Transmembrane</keyword>
<dbReference type="RefSeq" id="WP_205109895.1">
    <property type="nucleotide sequence ID" value="NZ_JACJJL010000014.1"/>
</dbReference>
<keyword evidence="2" id="KW-0813">Transport</keyword>
<gene>
    <name evidence="13" type="ORF">H6B30_09345</name>
</gene>
<evidence type="ECO:0000256" key="6">
    <source>
        <dbReference type="ARBA" id="ARBA00023114"/>
    </source>
</evidence>
<dbReference type="GO" id="GO:0015288">
    <property type="term" value="F:porin activity"/>
    <property type="evidence" value="ECO:0007669"/>
    <property type="project" value="UniProtKB-KW"/>
</dbReference>
<dbReference type="InterPro" id="IPR006665">
    <property type="entry name" value="OmpA-like"/>
</dbReference>
<dbReference type="InterPro" id="IPR006664">
    <property type="entry name" value="OMP_bac"/>
</dbReference>
<dbReference type="SUPFAM" id="SSF103088">
    <property type="entry name" value="OmpA-like"/>
    <property type="match status" value="1"/>
</dbReference>
<evidence type="ECO:0000313" key="13">
    <source>
        <dbReference type="EMBL" id="MBM6661947.1"/>
    </source>
</evidence>
<dbReference type="SUPFAM" id="SSF56925">
    <property type="entry name" value="OMPA-like"/>
    <property type="match status" value="1"/>
</dbReference>
<dbReference type="PANTHER" id="PTHR30329">
    <property type="entry name" value="STATOR ELEMENT OF FLAGELLAR MOTOR COMPLEX"/>
    <property type="match status" value="1"/>
</dbReference>
<evidence type="ECO:0000313" key="14">
    <source>
        <dbReference type="Proteomes" id="UP000764045"/>
    </source>
</evidence>
<organism evidence="13 14">
    <name type="scientific">Marseilla massiliensis</name>
    <dbReference type="NCBI Taxonomy" id="1841864"/>
    <lineage>
        <taxon>Bacteria</taxon>
        <taxon>Pseudomonadati</taxon>
        <taxon>Bacteroidota</taxon>
        <taxon>Bacteroidia</taxon>
        <taxon>Bacteroidales</taxon>
        <taxon>Prevotellaceae</taxon>
        <taxon>Marseilla</taxon>
    </lineage>
</organism>
<keyword evidence="8" id="KW-0998">Cell outer membrane</keyword>
<name>A0A939B5D6_9BACT</name>
<dbReference type="Gene3D" id="3.30.1330.60">
    <property type="entry name" value="OmpA-like domain"/>
    <property type="match status" value="1"/>
</dbReference>
<evidence type="ECO:0000256" key="10">
    <source>
        <dbReference type="SAM" id="Coils"/>
    </source>
</evidence>
<dbReference type="CDD" id="cd07185">
    <property type="entry name" value="OmpA_C-like"/>
    <property type="match status" value="1"/>
</dbReference>
<evidence type="ECO:0000256" key="7">
    <source>
        <dbReference type="ARBA" id="ARBA00023136"/>
    </source>
</evidence>
<dbReference type="PROSITE" id="PS51123">
    <property type="entry name" value="OMPA_2"/>
    <property type="match status" value="1"/>
</dbReference>
<keyword evidence="5" id="KW-0406">Ion transport</keyword>
<evidence type="ECO:0000256" key="4">
    <source>
        <dbReference type="ARBA" id="ARBA00022692"/>
    </source>
</evidence>
<proteinExistence type="predicted"/>
<dbReference type="GO" id="GO:0046930">
    <property type="term" value="C:pore complex"/>
    <property type="evidence" value="ECO:0007669"/>
    <property type="project" value="UniProtKB-KW"/>
</dbReference>
<keyword evidence="3" id="KW-1134">Transmembrane beta strand</keyword>
<dbReference type="InterPro" id="IPR050330">
    <property type="entry name" value="Bact_OuterMem_StrucFunc"/>
</dbReference>
<dbReference type="PANTHER" id="PTHR30329:SF21">
    <property type="entry name" value="LIPOPROTEIN YIAD-RELATED"/>
    <property type="match status" value="1"/>
</dbReference>
<keyword evidence="11" id="KW-0732">Signal</keyword>
<dbReference type="GO" id="GO:0006811">
    <property type="term" value="P:monoatomic ion transport"/>
    <property type="evidence" value="ECO:0007669"/>
    <property type="project" value="UniProtKB-KW"/>
</dbReference>